<proteinExistence type="predicted"/>
<reference evidence="2" key="1">
    <citation type="submission" date="2021-06" db="EMBL/GenBank/DDBJ databases">
        <authorList>
            <person name="Kallberg Y."/>
            <person name="Tangrot J."/>
            <person name="Rosling A."/>
        </authorList>
    </citation>
    <scope>NUCLEOTIDE SEQUENCE</scope>
    <source>
        <strain evidence="2">UK204</strain>
    </source>
</reference>
<organism evidence="2 3">
    <name type="scientific">Funneliformis caledonium</name>
    <dbReference type="NCBI Taxonomy" id="1117310"/>
    <lineage>
        <taxon>Eukaryota</taxon>
        <taxon>Fungi</taxon>
        <taxon>Fungi incertae sedis</taxon>
        <taxon>Mucoromycota</taxon>
        <taxon>Glomeromycotina</taxon>
        <taxon>Glomeromycetes</taxon>
        <taxon>Glomerales</taxon>
        <taxon>Glomeraceae</taxon>
        <taxon>Funneliformis</taxon>
    </lineage>
</organism>
<evidence type="ECO:0000313" key="2">
    <source>
        <dbReference type="EMBL" id="CAG8541120.1"/>
    </source>
</evidence>
<name>A0A9N9FL73_9GLOM</name>
<dbReference type="Proteomes" id="UP000789570">
    <property type="component" value="Unassembled WGS sequence"/>
</dbReference>
<evidence type="ECO:0000313" key="3">
    <source>
        <dbReference type="Proteomes" id="UP000789570"/>
    </source>
</evidence>
<gene>
    <name evidence="2" type="ORF">FCALED_LOCUS5645</name>
</gene>
<comment type="caution">
    <text evidence="2">The sequence shown here is derived from an EMBL/GenBank/DDBJ whole genome shotgun (WGS) entry which is preliminary data.</text>
</comment>
<evidence type="ECO:0000256" key="1">
    <source>
        <dbReference type="SAM" id="MobiDB-lite"/>
    </source>
</evidence>
<feature type="region of interest" description="Disordered" evidence="1">
    <location>
        <begin position="57"/>
        <end position="79"/>
    </location>
</feature>
<sequence>MSYSIYGQNVMVLQLVMGKRCEVISQINFQLGDKLRMATEITRGKMMISNLGLSKELNEPTSTSSGATDFGLPAESPVGRTPATYVKLYQRCLDNEAGKRPNIEEAS</sequence>
<protein>
    <submittedName>
        <fullName evidence="2">15894_t:CDS:1</fullName>
    </submittedName>
</protein>
<dbReference type="EMBL" id="CAJVPQ010001250">
    <property type="protein sequence ID" value="CAG8541120.1"/>
    <property type="molecule type" value="Genomic_DNA"/>
</dbReference>
<dbReference type="AlphaFoldDB" id="A0A9N9FL73"/>
<keyword evidence="3" id="KW-1185">Reference proteome</keyword>
<accession>A0A9N9FL73</accession>